<name>A0ABY1K710_9BACL</name>
<organism evidence="3 4">
    <name type="scientific">Paenibacillus macquariensis</name>
    <dbReference type="NCBI Taxonomy" id="948756"/>
    <lineage>
        <taxon>Bacteria</taxon>
        <taxon>Bacillati</taxon>
        <taxon>Bacillota</taxon>
        <taxon>Bacilli</taxon>
        <taxon>Bacillales</taxon>
        <taxon>Paenibacillaceae</taxon>
        <taxon>Paenibacillus</taxon>
    </lineage>
</organism>
<evidence type="ECO:0000313" key="4">
    <source>
        <dbReference type="Proteomes" id="UP000186666"/>
    </source>
</evidence>
<sequence length="1369" mass="151157">MQRFKKSIVWIGLLSLIMGLFPIGTFSTASAADLVSTTYFAPEDRAILATANLDPNTIGNGSDLRTKVKVTNSPTIAISGTFSKVSSNSLSAQIDLMSWDTSTKSPTWIADKVHSTPGIVMVDNNNDKRFNASSLTLFPGLNRITFKGKFGSLEGSETFYVLYDKIPYFSKLSIMGSGFPYDISLNEGTRVVVKNPQIYLAGEVYNATKATVTVNGGSPLSADIYDNQLTTSPLKLNAGLNKLSIKFTNGSDSIEITRDVYYFTDKDPFIDLRIIDNNNGAKTYDLLNNVPVLKDSASSAPNDLIIQMMLPYSASGKSFEKDHVVTIDKKDYSITMLAPNLYNDKGEFAIPTADAEEVIIDDSTGPLYRLVTFQVKGVAFKQDITGTNNVIQKPEIQVNYGAKATTPVTWNFTASYNPSYKLSGKTAIKSMKYLPDYTDADAGKVTSVSQLPLNNAKVAKSDFYIMVETDGTVNNALTGLKGKYLPLGNKELTIVGGVAALDKDGTVIPNTYIYKISGFATGEQKLRFEYADSSPYDVTISYSSISGILVDNLQDGQTYSFNSSKDGGKTDFVISGEYFGFNSLDMKDLNPEYFINGLNIEKEPVANHKDYGSDVILVDTKTDPIFPKFKLSIYIAKAGPLVAGENTIEFRGQYRDAAGNLVPVSKKLRIYIVDENVANVAQFHPGKVPQTVLSGEQRAPFPTADQFKLPANHPDRPAADEMIKKILAIPTEFTYKDEKYTTSELSYDLVLRGSGATKINLLFGTEQIFSVDVPVDGFKNGYYPETGTNKYFYEIIGTTSDFLLRVRNNQELGDFRFDAETTGTHVYNLELINKTGARTNQRLEITRELAPYRLLAPQPTVGDQYVVNKNFVRFDIEAEGATKVIIGKEEAIRRTEPDKQNRFTLDYVGLKADKSNKIKIQIVRGTTTINDTIDVFYTSQVNIDSQFMVEKPTTKYSIFNKKLELTFPKGTIMQSAALNSNRVTKYYPDTKLLFGIADPKDGVVERRNDYGVYIDKNTEINNNNNLLDSYKSNFTSTAQTFNFTRVSDIYWISGGVGELGDKGTLTGYKPATNGLAPYSTEGIFTAFEAERKIVPSQRGTLKISYDNNVVDEAGTLVTVFKYTDVGGVGKWARVPGEVNSKAHTVTVPFDEFGYYAVYKLNRSFSDITNHPWARNILNALYSKGIMDYLRADAFGADDQTTRGEFATLIVKGLNLPINTSGDKQTFFDVPYGAKTTTWDFEHLETASRAGIITGRTEGFFSPNMPITRQDAAVMIARALKLKLSVNDQKLKDSMATSFLDSGKIDYYALPAIQAVTKAKIMSGNPITLPGGKKPSYNFNPTSNMTRAEAGKIAVELLKKSTNIFPKNFN</sequence>
<keyword evidence="1" id="KW-0732">Signal</keyword>
<feature type="chain" id="PRO_5045463766" evidence="1">
    <location>
        <begin position="32"/>
        <end position="1369"/>
    </location>
</feature>
<dbReference type="Pfam" id="PF00395">
    <property type="entry name" value="SLH"/>
    <property type="match status" value="3"/>
</dbReference>
<comment type="caution">
    <text evidence="3">The sequence shown here is derived from an EMBL/GenBank/DDBJ whole genome shotgun (WGS) entry which is preliminary data.</text>
</comment>
<dbReference type="InterPro" id="IPR001119">
    <property type="entry name" value="SLH_dom"/>
</dbReference>
<protein>
    <submittedName>
        <fullName evidence="3">S-layer homology domain-containing protein</fullName>
    </submittedName>
</protein>
<dbReference type="Proteomes" id="UP000186666">
    <property type="component" value="Unassembled WGS sequence"/>
</dbReference>
<feature type="domain" description="SLH" evidence="2">
    <location>
        <begin position="1295"/>
        <end position="1367"/>
    </location>
</feature>
<dbReference type="EMBL" id="FTNK01000011">
    <property type="protein sequence ID" value="SIR34474.1"/>
    <property type="molecule type" value="Genomic_DNA"/>
</dbReference>
<dbReference type="RefSeq" id="WP_068584086.1">
    <property type="nucleotide sequence ID" value="NZ_FTNK01000011.1"/>
</dbReference>
<evidence type="ECO:0000256" key="1">
    <source>
        <dbReference type="SAM" id="SignalP"/>
    </source>
</evidence>
<feature type="signal peptide" evidence="1">
    <location>
        <begin position="1"/>
        <end position="31"/>
    </location>
</feature>
<evidence type="ECO:0000313" key="3">
    <source>
        <dbReference type="EMBL" id="SIR34474.1"/>
    </source>
</evidence>
<dbReference type="PROSITE" id="PS51272">
    <property type="entry name" value="SLH"/>
    <property type="match status" value="3"/>
</dbReference>
<evidence type="ECO:0000259" key="2">
    <source>
        <dbReference type="PROSITE" id="PS51272"/>
    </source>
</evidence>
<reference evidence="3 4" key="1">
    <citation type="submission" date="2017-01" db="EMBL/GenBank/DDBJ databases">
        <authorList>
            <person name="Varghese N."/>
            <person name="Submissions S."/>
        </authorList>
    </citation>
    <scope>NUCLEOTIDE SEQUENCE [LARGE SCALE GENOMIC DNA]</scope>
    <source>
        <strain evidence="3 4">ATCC 23464</strain>
    </source>
</reference>
<keyword evidence="4" id="KW-1185">Reference proteome</keyword>
<feature type="domain" description="SLH" evidence="2">
    <location>
        <begin position="1223"/>
        <end position="1289"/>
    </location>
</feature>
<gene>
    <name evidence="3" type="ORF">SAMN05421578_111101</name>
</gene>
<accession>A0ABY1K710</accession>
<feature type="domain" description="SLH" evidence="2">
    <location>
        <begin position="1160"/>
        <end position="1222"/>
    </location>
</feature>
<proteinExistence type="predicted"/>